<evidence type="ECO:0000256" key="5">
    <source>
        <dbReference type="ARBA" id="ARBA00023004"/>
    </source>
</evidence>
<evidence type="ECO:0000313" key="9">
    <source>
        <dbReference type="Proteomes" id="UP000632659"/>
    </source>
</evidence>
<dbReference type="InterPro" id="IPR007197">
    <property type="entry name" value="rSAM"/>
</dbReference>
<dbReference type="SFLD" id="SFLDG01384">
    <property type="entry name" value="thioether_bond_formation_requi"/>
    <property type="match status" value="1"/>
</dbReference>
<dbReference type="AlphaFoldDB" id="A0A8J6PD94"/>
<dbReference type="InterPro" id="IPR013785">
    <property type="entry name" value="Aldolase_TIM"/>
</dbReference>
<dbReference type="Proteomes" id="UP000632659">
    <property type="component" value="Unassembled WGS sequence"/>
</dbReference>
<evidence type="ECO:0000256" key="2">
    <source>
        <dbReference type="ARBA" id="ARBA00022485"/>
    </source>
</evidence>
<evidence type="ECO:0000256" key="4">
    <source>
        <dbReference type="ARBA" id="ARBA00022723"/>
    </source>
</evidence>
<dbReference type="InterPro" id="IPR000385">
    <property type="entry name" value="MoaA_NifB_PqqE_Fe-S-bd_CS"/>
</dbReference>
<dbReference type="InterPro" id="IPR023885">
    <property type="entry name" value="4Fe4S-binding_SPASM_dom"/>
</dbReference>
<dbReference type="CDD" id="cd01335">
    <property type="entry name" value="Radical_SAM"/>
    <property type="match status" value="1"/>
</dbReference>
<feature type="domain" description="Radical SAM core" evidence="7">
    <location>
        <begin position="91"/>
        <end position="322"/>
    </location>
</feature>
<keyword evidence="2" id="KW-0004">4Fe-4S</keyword>
<keyword evidence="6" id="KW-0411">Iron-sulfur</keyword>
<keyword evidence="9" id="KW-1185">Reference proteome</keyword>
<dbReference type="PROSITE" id="PS51918">
    <property type="entry name" value="RADICAL_SAM"/>
    <property type="match status" value="1"/>
</dbReference>
<evidence type="ECO:0000256" key="6">
    <source>
        <dbReference type="ARBA" id="ARBA00023014"/>
    </source>
</evidence>
<keyword evidence="5" id="KW-0408">Iron</keyword>
<dbReference type="NCBIfam" id="TIGR04085">
    <property type="entry name" value="rSAM_more_4Fe4S"/>
    <property type="match status" value="1"/>
</dbReference>
<dbReference type="InterPro" id="IPR024025">
    <property type="entry name" value="SCIFF_rSAM_maturase"/>
</dbReference>
<name>A0A8J6PD94_9FIRM</name>
<comment type="caution">
    <text evidence="8">The sequence shown here is derived from an EMBL/GenBank/DDBJ whole genome shotgun (WGS) entry which is preliminary data.</text>
</comment>
<dbReference type="InterPro" id="IPR023867">
    <property type="entry name" value="Sulphatase_maturase_rSAM"/>
</dbReference>
<dbReference type="SUPFAM" id="SSF102114">
    <property type="entry name" value="Radical SAM enzymes"/>
    <property type="match status" value="1"/>
</dbReference>
<dbReference type="SFLD" id="SFLDG01386">
    <property type="entry name" value="main_SPASM_domain-containing"/>
    <property type="match status" value="1"/>
</dbReference>
<dbReference type="Gene3D" id="3.20.20.70">
    <property type="entry name" value="Aldolase class I"/>
    <property type="match status" value="1"/>
</dbReference>
<dbReference type="GO" id="GO:0046872">
    <property type="term" value="F:metal ion binding"/>
    <property type="evidence" value="ECO:0007669"/>
    <property type="project" value="UniProtKB-KW"/>
</dbReference>
<evidence type="ECO:0000256" key="3">
    <source>
        <dbReference type="ARBA" id="ARBA00022691"/>
    </source>
</evidence>
<keyword evidence="4" id="KW-0479">Metal-binding</keyword>
<dbReference type="PANTHER" id="PTHR43273:SF8">
    <property type="entry name" value="RADICAL SAM DOMAIN PROTEIN"/>
    <property type="match status" value="1"/>
</dbReference>
<sequence>MIHQYRMNGYDIVLDVNSGAVHVVDDIVYDLLELLKAPLAEECPKAVLEALEGRYPKEELLAAYQEILELYHADVLFSSDDYEQYADMMVASPIKAMCLHVAHDCNLRCKYCFASTGDFGGGRKLLDAETGKKAIDFLLKYSYGRRNIELDFFGGEPLMNFDVVKEVVDYARSKEEEYGKNFRFTITTNGVLLDDAKIDYINKEMSNVVLSIDGRKEINDLLRPAVNGKGSYDVIVPRYQRLVEKRRNNEEDRWQYYVRGTFTKHNLDFAKDVMHLNELGFDQISIEPVVSEDYRDYAITEKELPRIFEEYEELAKQMIALKKAGKGFNFFHFMIDLDQGPCAIKRLRGCGCGNEYVAVTPDGDVYPCHQFVGMEDWKMGSVHDLTVDFKKKDYFAKANIYSKEECKNCWAKFYCSGGCNANSYQYAGDIHKPHRISCELEKKRLECAIMIKAAMAGED</sequence>
<dbReference type="RefSeq" id="WP_093988995.1">
    <property type="nucleotide sequence ID" value="NZ_FYDD01000003.1"/>
</dbReference>
<keyword evidence="3" id="KW-0949">S-adenosyl-L-methionine</keyword>
<dbReference type="GO" id="GO:0051539">
    <property type="term" value="F:4 iron, 4 sulfur cluster binding"/>
    <property type="evidence" value="ECO:0007669"/>
    <property type="project" value="UniProtKB-KW"/>
</dbReference>
<dbReference type="PROSITE" id="PS01305">
    <property type="entry name" value="MOAA_NIFB_PQQE"/>
    <property type="match status" value="1"/>
</dbReference>
<dbReference type="GO" id="GO:0016491">
    <property type="term" value="F:oxidoreductase activity"/>
    <property type="evidence" value="ECO:0007669"/>
    <property type="project" value="InterPro"/>
</dbReference>
<dbReference type="InterPro" id="IPR058240">
    <property type="entry name" value="rSAM_sf"/>
</dbReference>
<dbReference type="NCBIfam" id="TIGR03974">
    <property type="entry name" value="rSAM_six_Cys"/>
    <property type="match status" value="1"/>
</dbReference>
<proteinExistence type="predicted"/>
<dbReference type="Pfam" id="PF13186">
    <property type="entry name" value="SPASM"/>
    <property type="match status" value="1"/>
</dbReference>
<accession>A0A8J6PD94</accession>
<reference evidence="8" key="1">
    <citation type="submission" date="2020-08" db="EMBL/GenBank/DDBJ databases">
        <title>Genome public.</title>
        <authorList>
            <person name="Liu C."/>
            <person name="Sun Q."/>
        </authorList>
    </citation>
    <scope>NUCLEOTIDE SEQUENCE</scope>
    <source>
        <strain evidence="8">NSJ-15</strain>
    </source>
</reference>
<dbReference type="SFLD" id="SFLDS00029">
    <property type="entry name" value="Radical_SAM"/>
    <property type="match status" value="1"/>
</dbReference>
<dbReference type="CDD" id="cd21124">
    <property type="entry name" value="SPASM_CteB-like"/>
    <property type="match status" value="1"/>
</dbReference>
<evidence type="ECO:0000313" key="8">
    <source>
        <dbReference type="EMBL" id="MBC8610022.1"/>
    </source>
</evidence>
<organism evidence="8 9">
    <name type="scientific">Massiliimalia timonensis</name>
    <dbReference type="NCBI Taxonomy" id="1987501"/>
    <lineage>
        <taxon>Bacteria</taxon>
        <taxon>Bacillati</taxon>
        <taxon>Bacillota</taxon>
        <taxon>Clostridia</taxon>
        <taxon>Eubacteriales</taxon>
        <taxon>Oscillospiraceae</taxon>
        <taxon>Massiliimalia</taxon>
    </lineage>
</organism>
<gene>
    <name evidence="8" type="primary">scfB</name>
    <name evidence="8" type="ORF">H8702_02655</name>
</gene>
<protein>
    <submittedName>
        <fullName evidence="8">Thioether cross-link-forming SCIFF peptide maturase</fullName>
    </submittedName>
</protein>
<dbReference type="OrthoDB" id="9808591at2"/>
<evidence type="ECO:0000259" key="7">
    <source>
        <dbReference type="PROSITE" id="PS51918"/>
    </source>
</evidence>
<evidence type="ECO:0000256" key="1">
    <source>
        <dbReference type="ARBA" id="ARBA00001966"/>
    </source>
</evidence>
<dbReference type="Pfam" id="PF04055">
    <property type="entry name" value="Radical_SAM"/>
    <property type="match status" value="1"/>
</dbReference>
<dbReference type="InterPro" id="IPR047602">
    <property type="entry name" value="SPASM_CteB-like"/>
</dbReference>
<dbReference type="SFLD" id="SFLDG01067">
    <property type="entry name" value="SPASM/twitch_domain_containing"/>
    <property type="match status" value="1"/>
</dbReference>
<dbReference type="EMBL" id="JACRTL010000001">
    <property type="protein sequence ID" value="MBC8610022.1"/>
    <property type="molecule type" value="Genomic_DNA"/>
</dbReference>
<comment type="cofactor">
    <cofactor evidence="1">
        <name>[4Fe-4S] cluster</name>
        <dbReference type="ChEBI" id="CHEBI:49883"/>
    </cofactor>
</comment>
<dbReference type="PANTHER" id="PTHR43273">
    <property type="entry name" value="ANAEROBIC SULFATASE-MATURATING ENZYME HOMOLOG ASLB-RELATED"/>
    <property type="match status" value="1"/>
</dbReference>